<dbReference type="AlphaFoldDB" id="A0A165SNT1"/>
<dbReference type="InParanoid" id="A0A165SNT1"/>
<reference evidence="1 2" key="1">
    <citation type="journal article" date="2016" name="Mol. Biol. Evol.">
        <title>Comparative Genomics of Early-Diverging Mushroom-Forming Fungi Provides Insights into the Origins of Lignocellulose Decay Capabilities.</title>
        <authorList>
            <person name="Nagy L.G."/>
            <person name="Riley R."/>
            <person name="Tritt A."/>
            <person name="Adam C."/>
            <person name="Daum C."/>
            <person name="Floudas D."/>
            <person name="Sun H."/>
            <person name="Yadav J.S."/>
            <person name="Pangilinan J."/>
            <person name="Larsson K.H."/>
            <person name="Matsuura K."/>
            <person name="Barry K."/>
            <person name="Labutti K."/>
            <person name="Kuo R."/>
            <person name="Ohm R.A."/>
            <person name="Bhattacharya S.S."/>
            <person name="Shirouzu T."/>
            <person name="Yoshinaga Y."/>
            <person name="Martin F.M."/>
            <person name="Grigoriev I.V."/>
            <person name="Hibbett D.S."/>
        </authorList>
    </citation>
    <scope>NUCLEOTIDE SEQUENCE [LARGE SCALE GENOMIC DNA]</scope>
    <source>
        <strain evidence="1 2">HHB14362 ss-1</strain>
    </source>
</reference>
<accession>A0A165SNT1</accession>
<gene>
    <name evidence="1" type="ORF">NEOLEDRAFT_1133823</name>
</gene>
<dbReference type="Proteomes" id="UP000076761">
    <property type="component" value="Unassembled WGS sequence"/>
</dbReference>
<protein>
    <submittedName>
        <fullName evidence="1">Uncharacterized protein</fullName>
    </submittedName>
</protein>
<name>A0A165SNT1_9AGAM</name>
<dbReference type="EMBL" id="KV425572">
    <property type="protein sequence ID" value="KZT25433.1"/>
    <property type="molecule type" value="Genomic_DNA"/>
</dbReference>
<evidence type="ECO:0000313" key="2">
    <source>
        <dbReference type="Proteomes" id="UP000076761"/>
    </source>
</evidence>
<evidence type="ECO:0000313" key="1">
    <source>
        <dbReference type="EMBL" id="KZT25433.1"/>
    </source>
</evidence>
<organism evidence="1 2">
    <name type="scientific">Neolentinus lepideus HHB14362 ss-1</name>
    <dbReference type="NCBI Taxonomy" id="1314782"/>
    <lineage>
        <taxon>Eukaryota</taxon>
        <taxon>Fungi</taxon>
        <taxon>Dikarya</taxon>
        <taxon>Basidiomycota</taxon>
        <taxon>Agaricomycotina</taxon>
        <taxon>Agaricomycetes</taxon>
        <taxon>Gloeophyllales</taxon>
        <taxon>Gloeophyllaceae</taxon>
        <taxon>Neolentinus</taxon>
    </lineage>
</organism>
<sequence>MQDIHIAQTEGWGRDGKDCSTAFRAERDYFGILTWLLTWQNVVSGLRWEESNNGKMGCLTRLRHQKTFNLLDPSLSHSSINPLEILTVGCHRVGLVEGIVFVEI</sequence>
<proteinExistence type="predicted"/>
<keyword evidence="2" id="KW-1185">Reference proteome</keyword>